<keyword evidence="3" id="KW-0274">FAD</keyword>
<dbReference type="KEGG" id="fer:FNB15_20785"/>
<keyword evidence="8" id="KW-1185">Reference proteome</keyword>
<protein>
    <submittedName>
        <fullName evidence="7">NAD(P)/FAD-dependent oxidoreductase</fullName>
    </submittedName>
</protein>
<dbReference type="OrthoDB" id="9773233at2"/>
<proteinExistence type="predicted"/>
<dbReference type="Pfam" id="PF03486">
    <property type="entry name" value="HI0933_like"/>
    <property type="match status" value="1"/>
</dbReference>
<dbReference type="AlphaFoldDB" id="A0A516H704"/>
<dbReference type="RefSeq" id="WP_144258545.1">
    <property type="nucleotide sequence ID" value="NZ_CP041636.1"/>
</dbReference>
<evidence type="ECO:0000256" key="3">
    <source>
        <dbReference type="ARBA" id="ARBA00022827"/>
    </source>
</evidence>
<dbReference type="InterPro" id="IPR055178">
    <property type="entry name" value="RsdA/BaiN/AoA(So)-like_dom"/>
</dbReference>
<organism evidence="7 8">
    <name type="scientific">Ferrovibrio terrae</name>
    <dbReference type="NCBI Taxonomy" id="2594003"/>
    <lineage>
        <taxon>Bacteria</taxon>
        <taxon>Pseudomonadati</taxon>
        <taxon>Pseudomonadota</taxon>
        <taxon>Alphaproteobacteria</taxon>
        <taxon>Rhodospirillales</taxon>
        <taxon>Rhodospirillaceae</taxon>
        <taxon>Ferrovibrio</taxon>
    </lineage>
</organism>
<sequence length="399" mass="42114">MTAYDAIILGAGGAGLFCAGIAAQRGRRVLVLDHAAAPGEKIRISGGGRCNFTNLHASPADFLSDNPHFAKSALKRYTQHDFIALVEKHGIAWHEKTLGQLFCDGSSRQIIQLLLDEARDADIRLSSPITSIDKTGSGFRVGTGSGVFEAARLVLATGGPSIPKMGATGFAYDVAQQFGLNVIAPRPALAPLTFSGVDAARWDGMAGVAVPDAVASIGKRRFREAVLFTHRGLSGPAILQISSYWEQARRDEAGRVQPVTLDLCPDVDLFAELKAARSTAPKQELATQLEKHLPARLARRIVELSNAPGRIADLSDARLQAVAALAKTWQVTPAGSEGYAKAEVTLGGIDTAALSSQSMEARAVPGLHVIGEAVDVTGHLGGFNFQWAWSSGFACGQAL</sequence>
<dbReference type="NCBIfam" id="TIGR00275">
    <property type="entry name" value="aminoacetone oxidase family FAD-binding enzyme"/>
    <property type="match status" value="1"/>
</dbReference>
<evidence type="ECO:0000259" key="6">
    <source>
        <dbReference type="Pfam" id="PF22780"/>
    </source>
</evidence>
<keyword evidence="4" id="KW-1133">Transmembrane helix</keyword>
<evidence type="ECO:0000256" key="1">
    <source>
        <dbReference type="ARBA" id="ARBA00001974"/>
    </source>
</evidence>
<feature type="domain" description="RsdA/BaiN/AoA(So)-like insert" evidence="6">
    <location>
        <begin position="186"/>
        <end position="344"/>
    </location>
</feature>
<dbReference type="PANTHER" id="PTHR42887:SF2">
    <property type="entry name" value="OS12G0638800 PROTEIN"/>
    <property type="match status" value="1"/>
</dbReference>
<dbReference type="SUPFAM" id="SSF160996">
    <property type="entry name" value="HI0933 insert domain-like"/>
    <property type="match status" value="1"/>
</dbReference>
<dbReference type="Gene3D" id="3.50.50.60">
    <property type="entry name" value="FAD/NAD(P)-binding domain"/>
    <property type="match status" value="1"/>
</dbReference>
<accession>A0A516H704</accession>
<dbReference type="Proteomes" id="UP000317496">
    <property type="component" value="Chromosome"/>
</dbReference>
<comment type="cofactor">
    <cofactor evidence="1">
        <name>FAD</name>
        <dbReference type="ChEBI" id="CHEBI:57692"/>
    </cofactor>
</comment>
<name>A0A516H704_9PROT</name>
<dbReference type="Gene3D" id="1.10.8.260">
    <property type="entry name" value="HI0933 insert domain-like"/>
    <property type="match status" value="1"/>
</dbReference>
<dbReference type="Pfam" id="PF22780">
    <property type="entry name" value="HI0933_like_1st"/>
    <property type="match status" value="1"/>
</dbReference>
<dbReference type="InterPro" id="IPR057661">
    <property type="entry name" value="RsdA/BaiN/AoA(So)_Rossmann"/>
</dbReference>
<dbReference type="Gene3D" id="2.40.30.10">
    <property type="entry name" value="Translation factors"/>
    <property type="match status" value="1"/>
</dbReference>
<feature type="transmembrane region" description="Helical" evidence="4">
    <location>
        <begin position="6"/>
        <end position="23"/>
    </location>
</feature>
<keyword evidence="4" id="KW-0472">Membrane</keyword>
<gene>
    <name evidence="7" type="ORF">FNB15_20785</name>
</gene>
<dbReference type="InterPro" id="IPR023166">
    <property type="entry name" value="BaiN-like_dom_sf"/>
</dbReference>
<dbReference type="InterPro" id="IPR004792">
    <property type="entry name" value="BaiN-like"/>
</dbReference>
<evidence type="ECO:0000313" key="7">
    <source>
        <dbReference type="EMBL" id="QDO99549.1"/>
    </source>
</evidence>
<dbReference type="SUPFAM" id="SSF51905">
    <property type="entry name" value="FAD/NAD(P)-binding domain"/>
    <property type="match status" value="1"/>
</dbReference>
<evidence type="ECO:0000256" key="2">
    <source>
        <dbReference type="ARBA" id="ARBA00022630"/>
    </source>
</evidence>
<keyword evidence="4" id="KW-0812">Transmembrane</keyword>
<evidence type="ECO:0000313" key="8">
    <source>
        <dbReference type="Proteomes" id="UP000317496"/>
    </source>
</evidence>
<dbReference type="PANTHER" id="PTHR42887">
    <property type="entry name" value="OS12G0638800 PROTEIN"/>
    <property type="match status" value="1"/>
</dbReference>
<evidence type="ECO:0000259" key="5">
    <source>
        <dbReference type="Pfam" id="PF03486"/>
    </source>
</evidence>
<dbReference type="InterPro" id="IPR036188">
    <property type="entry name" value="FAD/NAD-bd_sf"/>
</dbReference>
<dbReference type="EMBL" id="CP041636">
    <property type="protein sequence ID" value="QDO99549.1"/>
    <property type="molecule type" value="Genomic_DNA"/>
</dbReference>
<dbReference type="PRINTS" id="PR00411">
    <property type="entry name" value="PNDRDTASEI"/>
</dbReference>
<feature type="domain" description="RsdA/BaiN/AoA(So)-like Rossmann fold-like" evidence="5">
    <location>
        <begin position="5"/>
        <end position="397"/>
    </location>
</feature>
<keyword evidence="2" id="KW-0285">Flavoprotein</keyword>
<reference evidence="7 8" key="1">
    <citation type="submission" date="2019-07" db="EMBL/GenBank/DDBJ databases">
        <title>Genome sequencing for Ferrovibrio sp. K5.</title>
        <authorList>
            <person name="Park S.-J."/>
        </authorList>
    </citation>
    <scope>NUCLEOTIDE SEQUENCE [LARGE SCALE GENOMIC DNA]</scope>
    <source>
        <strain evidence="7 8">K5</strain>
    </source>
</reference>
<evidence type="ECO:0000256" key="4">
    <source>
        <dbReference type="SAM" id="Phobius"/>
    </source>
</evidence>